<evidence type="ECO:0000313" key="4">
    <source>
        <dbReference type="Proteomes" id="UP000311605"/>
    </source>
</evidence>
<feature type="domain" description="HTH cro/C1-type" evidence="2">
    <location>
        <begin position="7"/>
        <end position="61"/>
    </location>
</feature>
<dbReference type="Proteomes" id="UP000311605">
    <property type="component" value="Unassembled WGS sequence"/>
</dbReference>
<dbReference type="PROSITE" id="PS50943">
    <property type="entry name" value="HTH_CROC1"/>
    <property type="match status" value="1"/>
</dbReference>
<comment type="caution">
    <text evidence="3">The sequence shown here is derived from an EMBL/GenBank/DDBJ whole genome shotgun (WGS) entry which is preliminary data.</text>
</comment>
<dbReference type="AlphaFoldDB" id="A0A5C4XS77"/>
<protein>
    <submittedName>
        <fullName evidence="3">Helix-turn-helix transcriptional regulator</fullName>
    </submittedName>
</protein>
<dbReference type="Gene3D" id="1.10.260.40">
    <property type="entry name" value="lambda repressor-like DNA-binding domains"/>
    <property type="match status" value="1"/>
</dbReference>
<dbReference type="GO" id="GO:0003677">
    <property type="term" value="F:DNA binding"/>
    <property type="evidence" value="ECO:0007669"/>
    <property type="project" value="InterPro"/>
</dbReference>
<proteinExistence type="predicted"/>
<feature type="region of interest" description="Disordered" evidence="1">
    <location>
        <begin position="65"/>
        <end position="96"/>
    </location>
</feature>
<name>A0A5C4XS77_9HYPH</name>
<reference evidence="3 4" key="1">
    <citation type="submission" date="2019-06" db="EMBL/GenBank/DDBJ databases">
        <title>The draft genome of Rhizobium smilacinae PTYR-5.</title>
        <authorList>
            <person name="Liu L."/>
            <person name="Li L."/>
            <person name="Zhang X."/>
        </authorList>
    </citation>
    <scope>NUCLEOTIDE SEQUENCE [LARGE SCALE GENOMIC DNA]</scope>
    <source>
        <strain evidence="3 4">PTYR-5</strain>
    </source>
</reference>
<dbReference type="EMBL" id="VDMN01000001">
    <property type="protein sequence ID" value="TNM65420.1"/>
    <property type="molecule type" value="Genomic_DNA"/>
</dbReference>
<evidence type="ECO:0000259" key="2">
    <source>
        <dbReference type="PROSITE" id="PS50943"/>
    </source>
</evidence>
<dbReference type="InterPro" id="IPR001387">
    <property type="entry name" value="Cro/C1-type_HTH"/>
</dbReference>
<dbReference type="SMART" id="SM00530">
    <property type="entry name" value="HTH_XRE"/>
    <property type="match status" value="1"/>
</dbReference>
<organism evidence="3 4">
    <name type="scientific">Aliirhizobium smilacinae</name>
    <dbReference type="NCBI Taxonomy" id="1395944"/>
    <lineage>
        <taxon>Bacteria</taxon>
        <taxon>Pseudomonadati</taxon>
        <taxon>Pseudomonadota</taxon>
        <taxon>Alphaproteobacteria</taxon>
        <taxon>Hyphomicrobiales</taxon>
        <taxon>Rhizobiaceae</taxon>
        <taxon>Aliirhizobium</taxon>
    </lineage>
</organism>
<sequence length="96" mass="10062">MLTTSQLRAARALIGISIEDLAEAAGIAAETLRDAETSAGNADPELAEKLKRVFESRGVVFVAAGQHDASGPGVRLHSQPPDEGIRPQNLNATNDD</sequence>
<evidence type="ECO:0000256" key="1">
    <source>
        <dbReference type="SAM" id="MobiDB-lite"/>
    </source>
</evidence>
<dbReference type="InterPro" id="IPR010982">
    <property type="entry name" value="Lambda_DNA-bd_dom_sf"/>
</dbReference>
<accession>A0A5C4XS77</accession>
<keyword evidence="4" id="KW-1185">Reference proteome</keyword>
<evidence type="ECO:0000313" key="3">
    <source>
        <dbReference type="EMBL" id="TNM65420.1"/>
    </source>
</evidence>
<gene>
    <name evidence="3" type="ORF">FHP24_03880</name>
</gene>
<dbReference type="Pfam" id="PF01381">
    <property type="entry name" value="HTH_3"/>
    <property type="match status" value="1"/>
</dbReference>
<dbReference type="SUPFAM" id="SSF47413">
    <property type="entry name" value="lambda repressor-like DNA-binding domains"/>
    <property type="match status" value="1"/>
</dbReference>
<dbReference type="OrthoDB" id="7206663at2"/>
<dbReference type="RefSeq" id="WP_139673110.1">
    <property type="nucleotide sequence ID" value="NZ_VDMN01000001.1"/>
</dbReference>
<dbReference type="CDD" id="cd00093">
    <property type="entry name" value="HTH_XRE"/>
    <property type="match status" value="1"/>
</dbReference>